<dbReference type="GO" id="GO:0016020">
    <property type="term" value="C:membrane"/>
    <property type="evidence" value="ECO:0007669"/>
    <property type="project" value="InterPro"/>
</dbReference>
<dbReference type="Pfam" id="PF00060">
    <property type="entry name" value="Lig_chan"/>
    <property type="match status" value="1"/>
</dbReference>
<dbReference type="PANTHER" id="PTHR15654:SF1">
    <property type="entry name" value="COILED-COIL DOMAIN-CONTAINING PROTEIN 96"/>
    <property type="match status" value="1"/>
</dbReference>
<evidence type="ECO:0000256" key="4">
    <source>
        <dbReference type="ARBA" id="ARBA00023273"/>
    </source>
</evidence>
<dbReference type="InterPro" id="IPR001320">
    <property type="entry name" value="Iontro_rcpt_C"/>
</dbReference>
<keyword evidence="6" id="KW-0812">Transmembrane</keyword>
<dbReference type="Gene3D" id="1.10.287.70">
    <property type="match status" value="1"/>
</dbReference>
<dbReference type="PANTHER" id="PTHR15654">
    <property type="entry name" value="COILED-COIL DOMAIN-CONTAINING PROTEIN 113-RELATED"/>
    <property type="match status" value="1"/>
</dbReference>
<protein>
    <submittedName>
        <fullName evidence="10">DUF4201 domain containing protein</fullName>
    </submittedName>
</protein>
<dbReference type="InterPro" id="IPR051885">
    <property type="entry name" value="CC_CF"/>
</dbReference>
<evidence type="ECO:0000256" key="1">
    <source>
        <dbReference type="ARBA" id="ARBA00004138"/>
    </source>
</evidence>
<feature type="transmembrane region" description="Helical" evidence="6">
    <location>
        <begin position="141"/>
        <end position="159"/>
    </location>
</feature>
<comment type="caution">
    <text evidence="10">The sequence shown here is derived from an EMBL/GenBank/DDBJ whole genome shotgun (WGS) entry which is preliminary data.</text>
</comment>
<evidence type="ECO:0000256" key="2">
    <source>
        <dbReference type="ARBA" id="ARBA00008685"/>
    </source>
</evidence>
<accession>A0A482WBL6</accession>
<dbReference type="Pfam" id="PF13870">
    <property type="entry name" value="CCDC113_CCDC96_CC"/>
    <property type="match status" value="2"/>
</dbReference>
<dbReference type="AlphaFoldDB" id="A0A482WBL6"/>
<gene>
    <name evidence="10" type="ORF">BDFB_000049</name>
</gene>
<feature type="coiled-coil region" evidence="5">
    <location>
        <begin position="500"/>
        <end position="568"/>
    </location>
</feature>
<evidence type="ECO:0000313" key="11">
    <source>
        <dbReference type="Proteomes" id="UP000292052"/>
    </source>
</evidence>
<feature type="domain" description="CCDC113/CCDC96 coiled-coil" evidence="8">
    <location>
        <begin position="364"/>
        <end position="524"/>
    </location>
</feature>
<evidence type="ECO:0000313" key="10">
    <source>
        <dbReference type="EMBL" id="RZC42550.1"/>
    </source>
</evidence>
<name>A0A482WBL6_ASBVE</name>
<dbReference type="EMBL" id="QDEB01007135">
    <property type="protein sequence ID" value="RZC42550.1"/>
    <property type="molecule type" value="Genomic_DNA"/>
</dbReference>
<organism evidence="10 11">
    <name type="scientific">Asbolus verrucosus</name>
    <name type="common">Desert ironclad beetle</name>
    <dbReference type="NCBI Taxonomy" id="1661398"/>
    <lineage>
        <taxon>Eukaryota</taxon>
        <taxon>Metazoa</taxon>
        <taxon>Ecdysozoa</taxon>
        <taxon>Arthropoda</taxon>
        <taxon>Hexapoda</taxon>
        <taxon>Insecta</taxon>
        <taxon>Pterygota</taxon>
        <taxon>Neoptera</taxon>
        <taxon>Endopterygota</taxon>
        <taxon>Coleoptera</taxon>
        <taxon>Polyphaga</taxon>
        <taxon>Cucujiformia</taxon>
        <taxon>Tenebrionidae</taxon>
        <taxon>Pimeliinae</taxon>
        <taxon>Asbolus</taxon>
    </lineage>
</organism>
<dbReference type="GO" id="GO:0060271">
    <property type="term" value="P:cilium assembly"/>
    <property type="evidence" value="ECO:0007669"/>
    <property type="project" value="TreeGrafter"/>
</dbReference>
<evidence type="ECO:0000259" key="9">
    <source>
        <dbReference type="Pfam" id="PF24576"/>
    </source>
</evidence>
<reference evidence="10 11" key="1">
    <citation type="submission" date="2017-03" db="EMBL/GenBank/DDBJ databases">
        <title>Genome of the blue death feigning beetle - Asbolus verrucosus.</title>
        <authorList>
            <person name="Rider S.D."/>
        </authorList>
    </citation>
    <scope>NUCLEOTIDE SEQUENCE [LARGE SCALE GENOMIC DNA]</scope>
    <source>
        <strain evidence="10">Butters</strain>
        <tissue evidence="10">Head and leg muscle</tissue>
    </source>
</reference>
<feature type="non-terminal residue" evidence="10">
    <location>
        <position position="751"/>
    </location>
</feature>
<evidence type="ECO:0000259" key="7">
    <source>
        <dbReference type="Pfam" id="PF00060"/>
    </source>
</evidence>
<feature type="coiled-coil region" evidence="5">
    <location>
        <begin position="402"/>
        <end position="473"/>
    </location>
</feature>
<dbReference type="Pfam" id="PF24576">
    <property type="entry name" value="IR75A_N"/>
    <property type="match status" value="1"/>
</dbReference>
<proteinExistence type="inferred from homology"/>
<dbReference type="GO" id="GO:0015276">
    <property type="term" value="F:ligand-gated monoatomic ion channel activity"/>
    <property type="evidence" value="ECO:0007669"/>
    <property type="project" value="InterPro"/>
</dbReference>
<dbReference type="GO" id="GO:0005930">
    <property type="term" value="C:axoneme"/>
    <property type="evidence" value="ECO:0007669"/>
    <property type="project" value="TreeGrafter"/>
</dbReference>
<evidence type="ECO:0000256" key="3">
    <source>
        <dbReference type="ARBA" id="ARBA00023054"/>
    </source>
</evidence>
<feature type="domain" description="Ionotropic glutamate receptor C-terminal" evidence="7">
    <location>
        <begin position="109"/>
        <end position="298"/>
    </location>
</feature>
<feature type="domain" description="CCDC113/CCDC96 coiled-coil" evidence="8">
    <location>
        <begin position="602"/>
        <end position="673"/>
    </location>
</feature>
<dbReference type="InterPro" id="IPR057074">
    <property type="entry name" value="IR75A_N"/>
</dbReference>
<sequence>MDSSVRLVVHENNQNKFKLLDVYNPGFQLGEKAIINEVGFWNGNNLNIYKNVTFYRQRRNMTSITLRSGSVVLVSNHSESFEEYMLDPRYKQFDTMSKFHYPMFLLLEEVWYLIIVSTLLICIFLKILYAVENKFVGSRSTYSWAIVILITSSTLFHQGVSVFPAGHAGRMVFITHLFMSILLFNYYTSSIISSLLSRPPQSFQTLYELGHSKLEIEIEDLSYTITWFEIMNDSDVQYYGPKKSQYKELFYITFRMIKQAGLIYDQLTNQCQEEKTKNNYLQRKVVEYYKKRKMFHVLYEGKLTTERTQLKCKLLSVDEAQALFEKFQSNELELGKEFENTNAKGVTSEKIVERYLKRQKNQLAHIIKMRLDYIKMKNRCNEKMKAIDALNILGPDLHLIDYEQLKFDNRSLHDRLEERKNELTKIRLKCQNARVREKSSDVDININYLHEKFQTVSNEYEDVREQFNSLKQERYMIRSSINKMKDKSGLLTKPKLLSDKESATAEIMSLSKKVKKLKLEHQPTTQIVDKMRKVMGSTKKLNKLKAKVEGKQEQVKALFEKLRRTESDVVNEFITPNEDDKNKTEKIVERYLRRQKLDLENLMKLRLNYIKCKNAFAEKQDHLNALHNLGPNFHLMDYEQLKLDNTNLHDKLEEREMELTKIHAKCQNAMQNMVERFESVSGEYEDVREQLNYLKQKRDLFRQLVTKKQAQSGLLAKPKLLRDMESAMTEVNVVSEKLEDFRQECMATTNQ</sequence>
<evidence type="ECO:0000256" key="6">
    <source>
        <dbReference type="SAM" id="Phobius"/>
    </source>
</evidence>
<feature type="transmembrane region" description="Helical" evidence="6">
    <location>
        <begin position="110"/>
        <end position="129"/>
    </location>
</feature>
<evidence type="ECO:0000259" key="8">
    <source>
        <dbReference type="Pfam" id="PF13870"/>
    </source>
</evidence>
<dbReference type="Proteomes" id="UP000292052">
    <property type="component" value="Unassembled WGS sequence"/>
</dbReference>
<keyword evidence="6" id="KW-0472">Membrane</keyword>
<comment type="similarity">
    <text evidence="2">Belongs to the glutamate-gated ion channel (TC 1.A.10.1) family.</text>
</comment>
<feature type="transmembrane region" description="Helical" evidence="6">
    <location>
        <begin position="171"/>
        <end position="188"/>
    </location>
</feature>
<dbReference type="InterPro" id="IPR025254">
    <property type="entry name" value="CCDC113/CCDC96_CC"/>
</dbReference>
<dbReference type="OrthoDB" id="10254794at2759"/>
<keyword evidence="11" id="KW-1185">Reference proteome</keyword>
<evidence type="ECO:0000256" key="5">
    <source>
        <dbReference type="SAM" id="Coils"/>
    </source>
</evidence>
<dbReference type="GO" id="GO:0036064">
    <property type="term" value="C:ciliary basal body"/>
    <property type="evidence" value="ECO:0007669"/>
    <property type="project" value="TreeGrafter"/>
</dbReference>
<comment type="subcellular location">
    <subcellularLocation>
        <location evidence="1">Cell projection</location>
        <location evidence="1">Cilium</location>
    </subcellularLocation>
</comment>
<keyword evidence="3 5" id="KW-0175">Coiled coil</keyword>
<feature type="domain" description="Ionotropic receptor 75a N-terminal" evidence="9">
    <location>
        <begin position="1"/>
        <end position="70"/>
    </location>
</feature>
<keyword evidence="4" id="KW-0966">Cell projection</keyword>
<keyword evidence="6" id="KW-1133">Transmembrane helix</keyword>